<keyword evidence="7 16" id="KW-0732">Signal</keyword>
<evidence type="ECO:0000256" key="8">
    <source>
        <dbReference type="ARBA" id="ARBA00022737"/>
    </source>
</evidence>
<evidence type="ECO:0000256" key="11">
    <source>
        <dbReference type="ARBA" id="ARBA00023136"/>
    </source>
</evidence>
<dbReference type="InParanoid" id="A0A6J2XL78"/>
<name>A0A6J2XL78_SITOR</name>
<dbReference type="GO" id="GO:0010556">
    <property type="term" value="P:regulation of macromolecule biosynthetic process"/>
    <property type="evidence" value="ECO:0007669"/>
    <property type="project" value="UniProtKB-ARBA"/>
</dbReference>
<dbReference type="InterPro" id="IPR000483">
    <property type="entry name" value="Cys-rich_flank_reg_C"/>
</dbReference>
<evidence type="ECO:0000256" key="10">
    <source>
        <dbReference type="ARBA" id="ARBA00023027"/>
    </source>
</evidence>
<dbReference type="SUPFAM" id="SSF52058">
    <property type="entry name" value="L domain-like"/>
    <property type="match status" value="3"/>
</dbReference>
<keyword evidence="12" id="KW-1015">Disulfide bond</keyword>
<comment type="subcellular location">
    <subcellularLocation>
        <location evidence="1">Cell membrane</location>
    </subcellularLocation>
    <subcellularLocation>
        <location evidence="2">Membrane</location>
        <topology evidence="2">Single-pass type I membrane protein</topology>
    </subcellularLocation>
</comment>
<dbReference type="PROSITE" id="PS50104">
    <property type="entry name" value="TIR"/>
    <property type="match status" value="1"/>
</dbReference>
<keyword evidence="11 15" id="KW-0472">Membrane</keyword>
<keyword evidence="9 15" id="KW-1133">Transmembrane helix</keyword>
<evidence type="ECO:0000256" key="13">
    <source>
        <dbReference type="ARBA" id="ARBA00023170"/>
    </source>
</evidence>
<dbReference type="GO" id="GO:0009653">
    <property type="term" value="P:anatomical structure morphogenesis"/>
    <property type="evidence" value="ECO:0007669"/>
    <property type="project" value="UniProtKB-ARBA"/>
</dbReference>
<sequence>MTFCFFRKMLSVVCFVFLFVGYVQGGRYDGIEQCSWLPDNNEGSSKLSVTCNVRLLDENGANISTLPAEVTSRLKIICSEAIFFESVLPVQSLQRLHELEDLRIENCKILSIETNSFEGLYNLKRLVLNSFNTHWGQVKNLELTTYSFQGLKELQQLDLADNNIRVVPDGAFCGMTNLHTLNLTRNRIRSSERIGINVPECSSSELQNIDLSFNDIRVLGEDSGFSKLRRLQNLNLQYNNISEVSGESLVGLVSLKVLDLSNNKIGSLPQGLFAGSPELKEIHLQNNSLYSLAKGLFHRLEQLLVLDLSGNQLTSNHVDNGTFSGLIRLIILDLSHNALTRIDSKTFKDLFFLQILNLRNNSIGFIEDNAFLPLYNLHTLNLAENRLNTIGPQLFNGLFVLSKLTLNNNLVVAVDPRAFQNCSALKELDLSSNALAEVPEAIQELSFLKTLDLGENQISEFRNGSFKNLNQLTGLRLIDNIIGNLTRGMLWDLPSLQVLNLAKNKIQTIERGTFDRNTQIEAIRLDANFLTDINGVFATLATLLWLNLSENHLVWFDYAFIPSNLKWLDIHGNFIEYLNNYYKIQDEIGVKTLDASHNRITEISPMSIPNSIELLFINNNFIKKIHPNTFIDKTNLTRVDMYANDLVNVDLNALRIAHVPSNKSLPEVYLGGNPFHCDCSMEWLQVINSISGSRQYPKVMDAENVMCKMTHSRGMESMPLSQAKASDFLCKYETHCFTLCHCCDFDACDCEMTCPNNCTCYHDQTWNTNVVDCSGQGGAEIPQKIPMDATEVYLDGNDIKELQNHAFIGRKNLKTLFVNNSNVETIQNSTFNSLHALQVLHLEDNKIYELKGYEFEQLENLKELYLQNNAIANIGNRTFDPLTSLEVLRLDGNKLVSFPVWQLSSNARLNQIMIANNPWSCRCKFLQGLTTWVAENAVKVIDSGNMMCYNHDSKPPQRRELDFNSTACSDFYAGSSVIDSMLVSDYWPMVVITLCVVILLLLAVVLWFVFRDPVRVWLYSRYGVRLCNFRDSSAKQFEDRDKLYDAFVCYSPKDEEWVVQSLAVELEPKFQLCLHYRDLPHAAYNQHAAPVMLEASEASRRIVLVLTRNFLETEWARFDLRQALHEALKGRVHKLVIIEEGPLHDAIMDPELRLYLKTAERVRWGERRFWEKLKYVLPSVEPRGKINANYRRNINNYTIDSRVVPNGTHHTHHHFPEKVCPQRAPSPGMQMLPPPAYSAGNPQEMEDTNYSSATTATPSPRPSRRMMAQEPRPISDHIYSSIDSDYSTLERGGSGRRGPPWRPTHVVMQTQGAHNGGQAYLV</sequence>
<feature type="region of interest" description="Disordered" evidence="14">
    <location>
        <begin position="1203"/>
        <end position="1268"/>
    </location>
</feature>
<evidence type="ECO:0000256" key="5">
    <source>
        <dbReference type="ARBA" id="ARBA00022614"/>
    </source>
</evidence>
<dbReference type="SMART" id="SM00013">
    <property type="entry name" value="LRRNT"/>
    <property type="match status" value="1"/>
</dbReference>
<evidence type="ECO:0000256" key="16">
    <source>
        <dbReference type="SAM" id="SignalP"/>
    </source>
</evidence>
<dbReference type="SUPFAM" id="SSF52200">
    <property type="entry name" value="Toll/Interleukin receptor TIR domain"/>
    <property type="match status" value="1"/>
</dbReference>
<feature type="transmembrane region" description="Helical" evidence="15">
    <location>
        <begin position="986"/>
        <end position="1010"/>
    </location>
</feature>
<dbReference type="FunFam" id="3.80.10.10:FF:000448">
    <property type="entry name" value="Toll-like receptor 7"/>
    <property type="match status" value="1"/>
</dbReference>
<dbReference type="Gene3D" id="3.40.50.10140">
    <property type="entry name" value="Toll/interleukin-1 receptor homology (TIR) domain"/>
    <property type="match status" value="1"/>
</dbReference>
<dbReference type="FunFam" id="3.80.10.10:FF:000355">
    <property type="entry name" value="Toll-like receptor Tollo"/>
    <property type="match status" value="1"/>
</dbReference>
<feature type="signal peptide" evidence="16">
    <location>
        <begin position="1"/>
        <end position="25"/>
    </location>
</feature>
<dbReference type="GO" id="GO:0007165">
    <property type="term" value="P:signal transduction"/>
    <property type="evidence" value="ECO:0007669"/>
    <property type="project" value="InterPro"/>
</dbReference>
<evidence type="ECO:0000256" key="9">
    <source>
        <dbReference type="ARBA" id="ARBA00022989"/>
    </source>
</evidence>
<keyword evidence="13" id="KW-0675">Receptor</keyword>
<dbReference type="PANTHER" id="PTHR24366:SF170">
    <property type="entry name" value="RE50361P"/>
    <property type="match status" value="1"/>
</dbReference>
<dbReference type="SMART" id="SM00369">
    <property type="entry name" value="LRR_TYP"/>
    <property type="match status" value="20"/>
</dbReference>
<dbReference type="OrthoDB" id="2015831at2759"/>
<dbReference type="SMART" id="SM00365">
    <property type="entry name" value="LRR_SD22"/>
    <property type="match status" value="10"/>
</dbReference>
<evidence type="ECO:0000256" key="7">
    <source>
        <dbReference type="ARBA" id="ARBA00022729"/>
    </source>
</evidence>
<dbReference type="Gene3D" id="3.80.10.10">
    <property type="entry name" value="Ribonuclease Inhibitor"/>
    <property type="match status" value="6"/>
</dbReference>
<dbReference type="InterPro" id="IPR000157">
    <property type="entry name" value="TIR_dom"/>
</dbReference>
<evidence type="ECO:0000256" key="3">
    <source>
        <dbReference type="ARBA" id="ARBA00009634"/>
    </source>
</evidence>
<keyword evidence="5" id="KW-0433">Leucine-rich repeat</keyword>
<evidence type="ECO:0000256" key="15">
    <source>
        <dbReference type="SAM" id="Phobius"/>
    </source>
</evidence>
<evidence type="ECO:0000259" key="17">
    <source>
        <dbReference type="PROSITE" id="PS50104"/>
    </source>
</evidence>
<keyword evidence="10" id="KW-0520">NAD</keyword>
<dbReference type="Proteomes" id="UP000504635">
    <property type="component" value="Unplaced"/>
</dbReference>
<protein>
    <submittedName>
        <fullName evidence="19">Toll-like receptor 7</fullName>
    </submittedName>
</protein>
<reference evidence="19" key="1">
    <citation type="submission" date="2025-08" db="UniProtKB">
        <authorList>
            <consortium name="RefSeq"/>
        </authorList>
    </citation>
    <scope>IDENTIFICATION</scope>
    <source>
        <tissue evidence="19">Gonads</tissue>
    </source>
</reference>
<dbReference type="GeneID" id="115879125"/>
<evidence type="ECO:0000256" key="12">
    <source>
        <dbReference type="ARBA" id="ARBA00023157"/>
    </source>
</evidence>
<evidence type="ECO:0000256" key="1">
    <source>
        <dbReference type="ARBA" id="ARBA00004236"/>
    </source>
</evidence>
<dbReference type="InterPro" id="IPR032675">
    <property type="entry name" value="LRR_dom_sf"/>
</dbReference>
<keyword evidence="6 15" id="KW-0812">Transmembrane</keyword>
<dbReference type="Pfam" id="PF01582">
    <property type="entry name" value="TIR"/>
    <property type="match status" value="1"/>
</dbReference>
<keyword evidence="8" id="KW-0677">Repeat</keyword>
<keyword evidence="18" id="KW-1185">Reference proteome</keyword>
<dbReference type="RefSeq" id="XP_030751645.1">
    <property type="nucleotide sequence ID" value="XM_030895785.1"/>
</dbReference>
<feature type="chain" id="PRO_5027031530" evidence="16">
    <location>
        <begin position="26"/>
        <end position="1322"/>
    </location>
</feature>
<dbReference type="SMART" id="SM00255">
    <property type="entry name" value="TIR"/>
    <property type="match status" value="1"/>
</dbReference>
<dbReference type="PANTHER" id="PTHR24366">
    <property type="entry name" value="IG(IMMUNOGLOBULIN) AND LRR(LEUCINE RICH REPEAT) DOMAINS"/>
    <property type="match status" value="1"/>
</dbReference>
<accession>A0A6J2XL78</accession>
<dbReference type="FunCoup" id="A0A6J2XL78">
    <property type="interactions" value="25"/>
</dbReference>
<evidence type="ECO:0000256" key="14">
    <source>
        <dbReference type="SAM" id="MobiDB-lite"/>
    </source>
</evidence>
<keyword evidence="4" id="KW-1003">Cell membrane</keyword>
<dbReference type="FunFam" id="3.80.10.10:FF:000418">
    <property type="entry name" value="protein toll"/>
    <property type="match status" value="1"/>
</dbReference>
<feature type="compositionally biased region" description="Polar residues" evidence="14">
    <location>
        <begin position="1248"/>
        <end position="1258"/>
    </location>
</feature>
<evidence type="ECO:0000313" key="18">
    <source>
        <dbReference type="Proteomes" id="UP000504635"/>
    </source>
</evidence>
<dbReference type="SMART" id="SM00364">
    <property type="entry name" value="LRR_BAC"/>
    <property type="match status" value="6"/>
</dbReference>
<dbReference type="GO" id="GO:0048666">
    <property type="term" value="P:neuron development"/>
    <property type="evidence" value="ECO:0007669"/>
    <property type="project" value="UniProtKB-ARBA"/>
</dbReference>
<evidence type="ECO:0000256" key="4">
    <source>
        <dbReference type="ARBA" id="ARBA00022475"/>
    </source>
</evidence>
<dbReference type="InterPro" id="IPR003591">
    <property type="entry name" value="Leu-rich_rpt_typical-subtyp"/>
</dbReference>
<gene>
    <name evidence="19" type="primary">LOC115879125</name>
</gene>
<dbReference type="InterPro" id="IPR035897">
    <property type="entry name" value="Toll_tir_struct_dom_sf"/>
</dbReference>
<dbReference type="Pfam" id="PF13855">
    <property type="entry name" value="LRR_8"/>
    <property type="match status" value="6"/>
</dbReference>
<dbReference type="InterPro" id="IPR001611">
    <property type="entry name" value="Leu-rich_rpt"/>
</dbReference>
<dbReference type="FunFam" id="3.80.10.10:FF:000198">
    <property type="entry name" value="Blast:Protein toll"/>
    <property type="match status" value="1"/>
</dbReference>
<evidence type="ECO:0000313" key="19">
    <source>
        <dbReference type="RefSeq" id="XP_030751645.1"/>
    </source>
</evidence>
<comment type="similarity">
    <text evidence="3">Belongs to the Toll-like receptor family.</text>
</comment>
<dbReference type="KEGG" id="soy:115879125"/>
<evidence type="ECO:0000256" key="2">
    <source>
        <dbReference type="ARBA" id="ARBA00004479"/>
    </source>
</evidence>
<dbReference type="CTD" id="37272"/>
<dbReference type="SMART" id="SM00082">
    <property type="entry name" value="LRRCT"/>
    <property type="match status" value="2"/>
</dbReference>
<organism evidence="18 19">
    <name type="scientific">Sitophilus oryzae</name>
    <name type="common">Rice weevil</name>
    <name type="synonym">Curculio oryzae</name>
    <dbReference type="NCBI Taxonomy" id="7048"/>
    <lineage>
        <taxon>Eukaryota</taxon>
        <taxon>Metazoa</taxon>
        <taxon>Ecdysozoa</taxon>
        <taxon>Arthropoda</taxon>
        <taxon>Hexapoda</taxon>
        <taxon>Insecta</taxon>
        <taxon>Pterygota</taxon>
        <taxon>Neoptera</taxon>
        <taxon>Endopterygota</taxon>
        <taxon>Coleoptera</taxon>
        <taxon>Polyphaga</taxon>
        <taxon>Cucujiformia</taxon>
        <taxon>Curculionidae</taxon>
        <taxon>Dryophthorinae</taxon>
        <taxon>Sitophilus</taxon>
    </lineage>
</organism>
<dbReference type="InterPro" id="IPR000372">
    <property type="entry name" value="LRRNT"/>
</dbReference>
<proteinExistence type="inferred from homology"/>
<evidence type="ECO:0000256" key="6">
    <source>
        <dbReference type="ARBA" id="ARBA00022692"/>
    </source>
</evidence>
<dbReference type="GO" id="GO:0005886">
    <property type="term" value="C:plasma membrane"/>
    <property type="evidence" value="ECO:0007669"/>
    <property type="project" value="UniProtKB-SubCell"/>
</dbReference>
<feature type="domain" description="TIR" evidence="17">
    <location>
        <begin position="1042"/>
        <end position="1177"/>
    </location>
</feature>
<dbReference type="PROSITE" id="PS51450">
    <property type="entry name" value="LRR"/>
    <property type="match status" value="8"/>
</dbReference>